<evidence type="ECO:0000256" key="3">
    <source>
        <dbReference type="ARBA" id="ARBA00022691"/>
    </source>
</evidence>
<comment type="caution">
    <text evidence="5">The sequence shown here is derived from an EMBL/GenBank/DDBJ whole genome shotgun (WGS) entry which is preliminary data.</text>
</comment>
<evidence type="ECO:0000313" key="6">
    <source>
        <dbReference type="Proteomes" id="UP000664800"/>
    </source>
</evidence>
<organism evidence="5 6">
    <name type="scientific">Thiomonas arsenitoxydans (strain DSM 22701 / CIP 110005 / 3As)</name>
    <dbReference type="NCBI Taxonomy" id="426114"/>
    <lineage>
        <taxon>Bacteria</taxon>
        <taxon>Pseudomonadati</taxon>
        <taxon>Pseudomonadota</taxon>
        <taxon>Betaproteobacteria</taxon>
        <taxon>Burkholderiales</taxon>
        <taxon>Thiomonas</taxon>
    </lineage>
</organism>
<dbReference type="Pfam" id="PF13649">
    <property type="entry name" value="Methyltransf_25"/>
    <property type="match status" value="1"/>
</dbReference>
<dbReference type="GO" id="GO:0008168">
    <property type="term" value="F:methyltransferase activity"/>
    <property type="evidence" value="ECO:0007669"/>
    <property type="project" value="UniProtKB-KW"/>
</dbReference>
<reference evidence="5" key="1">
    <citation type="submission" date="2021-02" db="EMBL/GenBank/DDBJ databases">
        <title>Thiocyanate and organic carbon inputs drive convergent selection for specific autotrophic Afipia and Thiobacillus strains within complex microbiomes.</title>
        <authorList>
            <person name="Huddy R.J."/>
            <person name="Sachdeva R."/>
            <person name="Kadzinga F."/>
            <person name="Kantor R.S."/>
            <person name="Harrison S.T.L."/>
            <person name="Banfield J.F."/>
        </authorList>
    </citation>
    <scope>NUCLEOTIDE SEQUENCE</scope>
    <source>
        <strain evidence="5">SCN18_13_7_16_R3_B_64_19</strain>
    </source>
</reference>
<feature type="domain" description="Methyltransferase" evidence="4">
    <location>
        <begin position="53"/>
        <end position="146"/>
    </location>
</feature>
<gene>
    <name evidence="5" type="ORF">J0I24_06755</name>
</gene>
<keyword evidence="3" id="KW-0949">S-adenosyl-L-methionine</keyword>
<evidence type="ECO:0000313" key="5">
    <source>
        <dbReference type="EMBL" id="MBN8743993.1"/>
    </source>
</evidence>
<dbReference type="RefSeq" id="WP_276729376.1">
    <property type="nucleotide sequence ID" value="NZ_JAFKMR010000014.1"/>
</dbReference>
<evidence type="ECO:0000259" key="4">
    <source>
        <dbReference type="Pfam" id="PF13649"/>
    </source>
</evidence>
<dbReference type="InterPro" id="IPR041698">
    <property type="entry name" value="Methyltransf_25"/>
</dbReference>
<dbReference type="AlphaFoldDB" id="A0A8I1SVX3"/>
<dbReference type="Gene3D" id="3.40.50.150">
    <property type="entry name" value="Vaccinia Virus protein VP39"/>
    <property type="match status" value="1"/>
</dbReference>
<dbReference type="CDD" id="cd02440">
    <property type="entry name" value="AdoMet_MTases"/>
    <property type="match status" value="1"/>
</dbReference>
<keyword evidence="2 5" id="KW-0808">Transferase</keyword>
<dbReference type="GO" id="GO:0032259">
    <property type="term" value="P:methylation"/>
    <property type="evidence" value="ECO:0007669"/>
    <property type="project" value="UniProtKB-KW"/>
</dbReference>
<sequence>MTPHTPATPPAGSFSDPRETWNARFAKPGLHYGAEPNAFLVRESARFAPASRILSAADGEGRNSIWLAEQGHHVTAFDLSPVAVDKARRWAQERGVSVDFHVASVDEWDWAPGRFDAAVAIFVQFADPALRERLFSGLWRTLKPGGLLCVQGYAVKQLEYGTGGPGRADHLYTPELLRELLPEADWLLLQEHEATLQEGTGHVGRSALVDAVARKR</sequence>
<dbReference type="Proteomes" id="UP000664800">
    <property type="component" value="Unassembled WGS sequence"/>
</dbReference>
<dbReference type="SUPFAM" id="SSF53335">
    <property type="entry name" value="S-adenosyl-L-methionine-dependent methyltransferases"/>
    <property type="match status" value="1"/>
</dbReference>
<proteinExistence type="predicted"/>
<accession>A0A8I1SVX3</accession>
<dbReference type="PANTHER" id="PTHR43464">
    <property type="entry name" value="METHYLTRANSFERASE"/>
    <property type="match status" value="1"/>
</dbReference>
<name>A0A8I1SVX3_THIA3</name>
<dbReference type="InterPro" id="IPR029063">
    <property type="entry name" value="SAM-dependent_MTases_sf"/>
</dbReference>
<evidence type="ECO:0000256" key="1">
    <source>
        <dbReference type="ARBA" id="ARBA00022603"/>
    </source>
</evidence>
<dbReference type="EMBL" id="JAFKMR010000014">
    <property type="protein sequence ID" value="MBN8743993.1"/>
    <property type="molecule type" value="Genomic_DNA"/>
</dbReference>
<dbReference type="PANTHER" id="PTHR43464:SF19">
    <property type="entry name" value="UBIQUINONE BIOSYNTHESIS O-METHYLTRANSFERASE, MITOCHONDRIAL"/>
    <property type="match status" value="1"/>
</dbReference>
<protein>
    <submittedName>
        <fullName evidence="5">Class I SAM-dependent methyltransferase</fullName>
    </submittedName>
</protein>
<evidence type="ECO:0000256" key="2">
    <source>
        <dbReference type="ARBA" id="ARBA00022679"/>
    </source>
</evidence>
<keyword evidence="1 5" id="KW-0489">Methyltransferase</keyword>